<dbReference type="SMART" id="SM01117">
    <property type="entry name" value="Cyt-b5"/>
    <property type="match status" value="1"/>
</dbReference>
<dbReference type="Gene3D" id="3.10.120.10">
    <property type="entry name" value="Cytochrome b5-like heme/steroid binding domain"/>
    <property type="match status" value="1"/>
</dbReference>
<comment type="caution">
    <text evidence="8">The sequence shown here is derived from an EMBL/GenBank/DDBJ whole genome shotgun (WGS) entry which is preliminary data.</text>
</comment>
<organism evidence="8 9">
    <name type="scientific">Arsenicicoccus piscis</name>
    <dbReference type="NCBI Taxonomy" id="673954"/>
    <lineage>
        <taxon>Bacteria</taxon>
        <taxon>Bacillati</taxon>
        <taxon>Actinomycetota</taxon>
        <taxon>Actinomycetes</taxon>
        <taxon>Micrococcales</taxon>
        <taxon>Intrasporangiaceae</taxon>
        <taxon>Arsenicicoccus</taxon>
    </lineage>
</organism>
<feature type="region of interest" description="Disordered" evidence="5">
    <location>
        <begin position="25"/>
        <end position="82"/>
    </location>
</feature>
<evidence type="ECO:0000313" key="8">
    <source>
        <dbReference type="EMBL" id="GMA18134.1"/>
    </source>
</evidence>
<evidence type="ECO:0000256" key="5">
    <source>
        <dbReference type="SAM" id="MobiDB-lite"/>
    </source>
</evidence>
<dbReference type="InterPro" id="IPR050668">
    <property type="entry name" value="Cytochrome_b5"/>
</dbReference>
<dbReference type="PROSITE" id="PS51257">
    <property type="entry name" value="PROKAR_LIPOPROTEIN"/>
    <property type="match status" value="1"/>
</dbReference>
<feature type="chain" id="PRO_5046221274" description="Cytochrome b5 heme-binding domain-containing protein" evidence="6">
    <location>
        <begin position="26"/>
        <end position="163"/>
    </location>
</feature>
<evidence type="ECO:0000256" key="2">
    <source>
        <dbReference type="ARBA" id="ARBA00022723"/>
    </source>
</evidence>
<dbReference type="PROSITE" id="PS50255">
    <property type="entry name" value="CYTOCHROME_B5_2"/>
    <property type="match status" value="1"/>
</dbReference>
<evidence type="ECO:0000259" key="7">
    <source>
        <dbReference type="PROSITE" id="PS50255"/>
    </source>
</evidence>
<dbReference type="PANTHER" id="PTHR19359">
    <property type="entry name" value="CYTOCHROME B5"/>
    <property type="match status" value="1"/>
</dbReference>
<keyword evidence="6" id="KW-0732">Signal</keyword>
<sequence length="163" mass="16220">MRTPTHLLAVSVVGTLLALGTSACSGSSTTAGTTEPAPAGPTTTTSATTTDAATSSPAGTGTTTSTAAGTATSSPTATGTANGTTKSYSMAVVADHNNSSSCWVAIDKTVYDLTKWIGDHPGGPDKIRAICGTDATQAFNTQHANDAVPHQRLAQFKIGTFSG</sequence>
<dbReference type="InterPro" id="IPR036400">
    <property type="entry name" value="Cyt_B5-like_heme/steroid_sf"/>
</dbReference>
<reference evidence="9" key="1">
    <citation type="journal article" date="2019" name="Int. J. Syst. Evol. Microbiol.">
        <title>The Global Catalogue of Microorganisms (GCM) 10K type strain sequencing project: providing services to taxonomists for standard genome sequencing and annotation.</title>
        <authorList>
            <consortium name="The Broad Institute Genomics Platform"/>
            <consortium name="The Broad Institute Genome Sequencing Center for Infectious Disease"/>
            <person name="Wu L."/>
            <person name="Ma J."/>
        </authorList>
    </citation>
    <scope>NUCLEOTIDE SEQUENCE [LARGE SCALE GENOMIC DNA]</scope>
    <source>
        <strain evidence="9">NBRC 105830</strain>
    </source>
</reference>
<evidence type="ECO:0000313" key="9">
    <source>
        <dbReference type="Proteomes" id="UP001157109"/>
    </source>
</evidence>
<keyword evidence="2" id="KW-0479">Metal-binding</keyword>
<evidence type="ECO:0000256" key="4">
    <source>
        <dbReference type="ARBA" id="ARBA00038168"/>
    </source>
</evidence>
<dbReference type="InterPro" id="IPR001199">
    <property type="entry name" value="Cyt_B5-like_heme/steroid-bd"/>
</dbReference>
<dbReference type="PRINTS" id="PR00363">
    <property type="entry name" value="CYTOCHROMEB5"/>
</dbReference>
<evidence type="ECO:0000256" key="6">
    <source>
        <dbReference type="SAM" id="SignalP"/>
    </source>
</evidence>
<dbReference type="SUPFAM" id="SSF55856">
    <property type="entry name" value="Cytochrome b5-like heme/steroid binding domain"/>
    <property type="match status" value="1"/>
</dbReference>
<dbReference type="RefSeq" id="WP_241443699.1">
    <property type="nucleotide sequence ID" value="NZ_BSUJ01000001.1"/>
</dbReference>
<accession>A0ABQ6HKC0</accession>
<protein>
    <recommendedName>
        <fullName evidence="7">Cytochrome b5 heme-binding domain-containing protein</fullName>
    </recommendedName>
</protein>
<dbReference type="EMBL" id="BSUJ01000001">
    <property type="protein sequence ID" value="GMA18134.1"/>
    <property type="molecule type" value="Genomic_DNA"/>
</dbReference>
<feature type="signal peptide" evidence="6">
    <location>
        <begin position="1"/>
        <end position="25"/>
    </location>
</feature>
<dbReference type="Proteomes" id="UP001157109">
    <property type="component" value="Unassembled WGS sequence"/>
</dbReference>
<gene>
    <name evidence="8" type="ORF">GCM10025862_01550</name>
</gene>
<keyword evidence="1" id="KW-0349">Heme</keyword>
<dbReference type="Pfam" id="PF00173">
    <property type="entry name" value="Cyt-b5"/>
    <property type="match status" value="1"/>
</dbReference>
<feature type="domain" description="Cytochrome b5 heme-binding" evidence="7">
    <location>
        <begin position="85"/>
        <end position="162"/>
    </location>
</feature>
<proteinExistence type="inferred from homology"/>
<evidence type="ECO:0000256" key="3">
    <source>
        <dbReference type="ARBA" id="ARBA00023004"/>
    </source>
</evidence>
<evidence type="ECO:0000256" key="1">
    <source>
        <dbReference type="ARBA" id="ARBA00022617"/>
    </source>
</evidence>
<keyword evidence="3" id="KW-0408">Iron</keyword>
<comment type="similarity">
    <text evidence="4">Belongs to the cytochrome b5 family.</text>
</comment>
<keyword evidence="9" id="KW-1185">Reference proteome</keyword>
<name>A0ABQ6HKC0_9MICO</name>